<keyword evidence="2" id="KW-1185">Reference proteome</keyword>
<accession>A0A3B7REW1</accession>
<organism evidence="1 2">
    <name type="scientific">Hymenobacter oligotrophus</name>
    <dbReference type="NCBI Taxonomy" id="2319843"/>
    <lineage>
        <taxon>Bacteria</taxon>
        <taxon>Pseudomonadati</taxon>
        <taxon>Bacteroidota</taxon>
        <taxon>Cytophagia</taxon>
        <taxon>Cytophagales</taxon>
        <taxon>Hymenobacteraceae</taxon>
        <taxon>Hymenobacter</taxon>
    </lineage>
</organism>
<dbReference type="KEGG" id="hyh:D3Y59_12520"/>
<name>A0A3B7REW1_9BACT</name>
<dbReference type="RefSeq" id="WP_119445356.1">
    <property type="nucleotide sequence ID" value="NZ_CP032317.1"/>
</dbReference>
<protein>
    <recommendedName>
        <fullName evidence="3">STAS/SEC14 domain-containing protein</fullName>
    </recommendedName>
</protein>
<dbReference type="EMBL" id="CP032317">
    <property type="protein sequence ID" value="AYA37796.1"/>
    <property type="molecule type" value="Genomic_DNA"/>
</dbReference>
<evidence type="ECO:0000313" key="2">
    <source>
        <dbReference type="Proteomes" id="UP000262802"/>
    </source>
</evidence>
<gene>
    <name evidence="1" type="ORF">D3Y59_12520</name>
</gene>
<dbReference type="OrthoDB" id="893408at2"/>
<dbReference type="Proteomes" id="UP000262802">
    <property type="component" value="Chromosome"/>
</dbReference>
<reference evidence="1 2" key="1">
    <citation type="submission" date="2018-09" db="EMBL/GenBank/DDBJ databases">
        <title>Hymenobacter medium sp. nov., isolated from R2A medium.</title>
        <authorList>
            <person name="Yingchao G."/>
        </authorList>
    </citation>
    <scope>NUCLEOTIDE SEQUENCE [LARGE SCALE GENOMIC DNA]</scope>
    <source>
        <strain evidence="2">sh-6</strain>
    </source>
</reference>
<evidence type="ECO:0000313" key="1">
    <source>
        <dbReference type="EMBL" id="AYA37796.1"/>
    </source>
</evidence>
<dbReference type="AlphaFoldDB" id="A0A3B7REW1"/>
<proteinExistence type="predicted"/>
<evidence type="ECO:0008006" key="3">
    <source>
        <dbReference type="Google" id="ProtNLM"/>
    </source>
</evidence>
<sequence length="170" mass="19273">MPQFYPLYESSEIAIAHDKRNCWLYVQWLGNHNVDSIRNGCLLLLHYLQETKSAKLLNDDTHVTIAAQITDADLDWRPGDTPCEGSAVWVGSTFYSMLASAGLQFIAWVNAPSVLNRRTADLALNVSETVQLPENRPLVVTFDDLASAYEWLQKREIKRPVTSEIPLFIH</sequence>